<evidence type="ECO:0000313" key="2">
    <source>
        <dbReference type="EMBL" id="GIY55070.1"/>
    </source>
</evidence>
<gene>
    <name evidence="2" type="ORF">CEXT_588541</name>
</gene>
<evidence type="ECO:0000256" key="1">
    <source>
        <dbReference type="SAM" id="MobiDB-lite"/>
    </source>
</evidence>
<feature type="region of interest" description="Disordered" evidence="1">
    <location>
        <begin position="22"/>
        <end position="49"/>
    </location>
</feature>
<reference evidence="2 3" key="1">
    <citation type="submission" date="2021-06" db="EMBL/GenBank/DDBJ databases">
        <title>Caerostris extrusa draft genome.</title>
        <authorList>
            <person name="Kono N."/>
            <person name="Arakawa K."/>
        </authorList>
    </citation>
    <scope>NUCLEOTIDE SEQUENCE [LARGE SCALE GENOMIC DNA]</scope>
</reference>
<sequence>MEEYQKKSFFYPAGPRRGRERIFCKKKAGSRGEETSYNKAEEPREEESGEIFSAEKLREFEGIQHKGPDCAERERQKVLFKKTENRNIKRKFLKHYKVSENIIRSQGSL</sequence>
<proteinExistence type="predicted"/>
<feature type="compositionally biased region" description="Basic and acidic residues" evidence="1">
    <location>
        <begin position="30"/>
        <end position="42"/>
    </location>
</feature>
<keyword evidence="3" id="KW-1185">Reference proteome</keyword>
<protein>
    <submittedName>
        <fullName evidence="2">Uncharacterized protein</fullName>
    </submittedName>
</protein>
<evidence type="ECO:0000313" key="3">
    <source>
        <dbReference type="Proteomes" id="UP001054945"/>
    </source>
</evidence>
<accession>A0AAV4UBH4</accession>
<name>A0AAV4UBH4_CAEEX</name>
<dbReference type="EMBL" id="BPLR01012602">
    <property type="protein sequence ID" value="GIY55070.1"/>
    <property type="molecule type" value="Genomic_DNA"/>
</dbReference>
<organism evidence="2 3">
    <name type="scientific">Caerostris extrusa</name>
    <name type="common">Bark spider</name>
    <name type="synonym">Caerostris bankana</name>
    <dbReference type="NCBI Taxonomy" id="172846"/>
    <lineage>
        <taxon>Eukaryota</taxon>
        <taxon>Metazoa</taxon>
        <taxon>Ecdysozoa</taxon>
        <taxon>Arthropoda</taxon>
        <taxon>Chelicerata</taxon>
        <taxon>Arachnida</taxon>
        <taxon>Araneae</taxon>
        <taxon>Araneomorphae</taxon>
        <taxon>Entelegynae</taxon>
        <taxon>Araneoidea</taxon>
        <taxon>Araneidae</taxon>
        <taxon>Caerostris</taxon>
    </lineage>
</organism>
<dbReference type="AlphaFoldDB" id="A0AAV4UBH4"/>
<dbReference type="Proteomes" id="UP001054945">
    <property type="component" value="Unassembled WGS sequence"/>
</dbReference>
<comment type="caution">
    <text evidence="2">The sequence shown here is derived from an EMBL/GenBank/DDBJ whole genome shotgun (WGS) entry which is preliminary data.</text>
</comment>